<reference evidence="3" key="1">
    <citation type="submission" date="2017-09" db="EMBL/GenBank/DDBJ databases">
        <title>Depth-based differentiation of microbial function through sediment-hosted aquifers and enrichment of novel symbionts in the deep terrestrial subsurface.</title>
        <authorList>
            <person name="Probst A.J."/>
            <person name="Ladd B."/>
            <person name="Jarett J.K."/>
            <person name="Geller-Mcgrath D.E."/>
            <person name="Sieber C.M.K."/>
            <person name="Emerson J.B."/>
            <person name="Anantharaman K."/>
            <person name="Thomas B.C."/>
            <person name="Malmstrom R."/>
            <person name="Stieglmeier M."/>
            <person name="Klingl A."/>
            <person name="Woyke T."/>
            <person name="Ryan C.M."/>
            <person name="Banfield J.F."/>
        </authorList>
    </citation>
    <scope>NUCLEOTIDE SEQUENCE [LARGE SCALE GENOMIC DNA]</scope>
</reference>
<proteinExistence type="predicted"/>
<dbReference type="Gene3D" id="2.70.150.10">
    <property type="entry name" value="Calcium-transporting ATPase, cytoplasmic transduction domain A"/>
    <property type="match status" value="1"/>
</dbReference>
<accession>A0A2M7SWW1</accession>
<sequence>MAVVVATGLVTEIGKIAQKISSIDTEIPLKTNIRYLSRVIIVTVAVISTSLIVLGVLSGKSLKEMFT</sequence>
<keyword evidence="1" id="KW-0472">Membrane</keyword>
<dbReference type="Proteomes" id="UP000231332">
    <property type="component" value="Unassembled WGS sequence"/>
</dbReference>
<comment type="caution">
    <text evidence="2">The sequence shown here is derived from an EMBL/GenBank/DDBJ whole genome shotgun (WGS) entry which is preliminary data.</text>
</comment>
<protein>
    <submittedName>
        <fullName evidence="2">Uncharacterized protein</fullName>
    </submittedName>
</protein>
<name>A0A2M7SWW1_9BACT</name>
<organism evidence="2 3">
    <name type="scientific">Candidatus Berkelbacteria bacterium CG_4_10_14_0_8_um_filter_42_34</name>
    <dbReference type="NCBI Taxonomy" id="1974502"/>
    <lineage>
        <taxon>Bacteria</taxon>
        <taxon>Candidatus Berkelbacteria</taxon>
    </lineage>
</organism>
<dbReference type="AlphaFoldDB" id="A0A2M7SWW1"/>
<gene>
    <name evidence="2" type="ORF">COY45_01525</name>
</gene>
<feature type="transmembrane region" description="Helical" evidence="1">
    <location>
        <begin position="35"/>
        <end position="57"/>
    </location>
</feature>
<keyword evidence="1" id="KW-1133">Transmembrane helix</keyword>
<evidence type="ECO:0000256" key="1">
    <source>
        <dbReference type="SAM" id="Phobius"/>
    </source>
</evidence>
<feature type="non-terminal residue" evidence="2">
    <location>
        <position position="67"/>
    </location>
</feature>
<keyword evidence="1" id="KW-0812">Transmembrane</keyword>
<evidence type="ECO:0000313" key="3">
    <source>
        <dbReference type="Proteomes" id="UP000231332"/>
    </source>
</evidence>
<evidence type="ECO:0000313" key="2">
    <source>
        <dbReference type="EMBL" id="PIZ27616.1"/>
    </source>
</evidence>
<dbReference type="Gene3D" id="1.20.1110.10">
    <property type="entry name" value="Calcium-transporting ATPase, transmembrane domain"/>
    <property type="match status" value="1"/>
</dbReference>
<dbReference type="EMBL" id="PFMY01000075">
    <property type="protein sequence ID" value="PIZ27616.1"/>
    <property type="molecule type" value="Genomic_DNA"/>
</dbReference>